<accession>X1VC67</accession>
<comment type="caution">
    <text evidence="2">The sequence shown here is derived from an EMBL/GenBank/DDBJ whole genome shotgun (WGS) entry which is preliminary data.</text>
</comment>
<reference evidence="2" key="1">
    <citation type="journal article" date="2014" name="Front. Microbiol.">
        <title>High frequency of phylogenetically diverse reductive dehalogenase-homologous genes in deep subseafloor sedimentary metagenomes.</title>
        <authorList>
            <person name="Kawai M."/>
            <person name="Futagami T."/>
            <person name="Toyoda A."/>
            <person name="Takaki Y."/>
            <person name="Nishi S."/>
            <person name="Hori S."/>
            <person name="Arai W."/>
            <person name="Tsubouchi T."/>
            <person name="Morono Y."/>
            <person name="Uchiyama I."/>
            <person name="Ito T."/>
            <person name="Fujiyama A."/>
            <person name="Inagaki F."/>
            <person name="Takami H."/>
        </authorList>
    </citation>
    <scope>NUCLEOTIDE SEQUENCE</scope>
    <source>
        <strain evidence="2">Expedition CK06-06</strain>
    </source>
</reference>
<evidence type="ECO:0000313" key="2">
    <source>
        <dbReference type="EMBL" id="GAJ11231.1"/>
    </source>
</evidence>
<gene>
    <name evidence="2" type="ORF">S12H4_54559</name>
</gene>
<dbReference type="EMBL" id="BARW01034889">
    <property type="protein sequence ID" value="GAJ11231.1"/>
    <property type="molecule type" value="Genomic_DNA"/>
</dbReference>
<organism evidence="2">
    <name type="scientific">marine sediment metagenome</name>
    <dbReference type="NCBI Taxonomy" id="412755"/>
    <lineage>
        <taxon>unclassified sequences</taxon>
        <taxon>metagenomes</taxon>
        <taxon>ecological metagenomes</taxon>
    </lineage>
</organism>
<name>X1VC67_9ZZZZ</name>
<feature type="non-terminal residue" evidence="2">
    <location>
        <position position="96"/>
    </location>
</feature>
<proteinExistence type="predicted"/>
<protein>
    <submittedName>
        <fullName evidence="2">Uncharacterized protein</fullName>
    </submittedName>
</protein>
<evidence type="ECO:0000256" key="1">
    <source>
        <dbReference type="SAM" id="MobiDB-lite"/>
    </source>
</evidence>
<sequence length="96" mass="10145">MAEVTYYFNAYTVGVWTDPDNIVDGDIGTFGYTNVKKTAQTLTGNSCPGTDLGPITKVELRLYGKGDGDDRIDITPVFAGGNGDTHQTTPVVDPGG</sequence>
<dbReference type="AlphaFoldDB" id="X1VC67"/>
<feature type="region of interest" description="Disordered" evidence="1">
    <location>
        <begin position="75"/>
        <end position="96"/>
    </location>
</feature>